<evidence type="ECO:0000313" key="11">
    <source>
        <dbReference type="Proteomes" id="UP000661918"/>
    </source>
</evidence>
<comment type="caution">
    <text evidence="10">The sequence shown here is derived from an EMBL/GenBank/DDBJ whole genome shotgun (WGS) entry which is preliminary data.</text>
</comment>
<evidence type="ECO:0000256" key="4">
    <source>
        <dbReference type="ARBA" id="ARBA00023125"/>
    </source>
</evidence>
<reference evidence="11" key="1">
    <citation type="journal article" date="2019" name="Int. J. Syst. Evol. Microbiol.">
        <title>The Global Catalogue of Microorganisms (GCM) 10K type strain sequencing project: providing services to taxonomists for standard genome sequencing and annotation.</title>
        <authorList>
            <consortium name="The Broad Institute Genomics Platform"/>
            <consortium name="The Broad Institute Genome Sequencing Center for Infectious Disease"/>
            <person name="Wu L."/>
            <person name="Ma J."/>
        </authorList>
    </citation>
    <scope>NUCLEOTIDE SEQUENCE [LARGE SCALE GENOMIC DNA]</scope>
    <source>
        <strain evidence="11">JCM 15443</strain>
    </source>
</reference>
<evidence type="ECO:0000256" key="7">
    <source>
        <dbReference type="ARBA" id="ARBA00034808"/>
    </source>
</evidence>
<dbReference type="Gene3D" id="3.40.50.300">
    <property type="entry name" value="P-loop containing nucleotide triphosphate hydrolases"/>
    <property type="match status" value="2"/>
</dbReference>
<keyword evidence="11" id="KW-1185">Reference proteome</keyword>
<accession>A0ABQ2GXP0</accession>
<dbReference type="PANTHER" id="PTHR13710">
    <property type="entry name" value="DNA HELICASE RECQ FAMILY MEMBER"/>
    <property type="match status" value="1"/>
</dbReference>
<dbReference type="SUPFAM" id="SSF52540">
    <property type="entry name" value="P-loop containing nucleoside triphosphate hydrolases"/>
    <property type="match status" value="1"/>
</dbReference>
<organism evidence="10 11">
    <name type="scientific">Deinococcus aerophilus</name>
    <dbReference type="NCBI Taxonomy" id="522488"/>
    <lineage>
        <taxon>Bacteria</taxon>
        <taxon>Thermotogati</taxon>
        <taxon>Deinococcota</taxon>
        <taxon>Deinococci</taxon>
        <taxon>Deinococcales</taxon>
        <taxon>Deinococcaceae</taxon>
        <taxon>Deinococcus</taxon>
    </lineage>
</organism>
<dbReference type="Pfam" id="PF00271">
    <property type="entry name" value="Helicase_C"/>
    <property type="match status" value="1"/>
</dbReference>
<dbReference type="Pfam" id="PF00270">
    <property type="entry name" value="DEAD"/>
    <property type="match status" value="1"/>
</dbReference>
<comment type="catalytic activity">
    <reaction evidence="6">
        <text>Couples ATP hydrolysis with the unwinding of duplex DNA by translocating in the 3'-5' direction.</text>
        <dbReference type="EC" id="5.6.2.4"/>
    </reaction>
</comment>
<evidence type="ECO:0000256" key="3">
    <source>
        <dbReference type="ARBA" id="ARBA00022840"/>
    </source>
</evidence>
<keyword evidence="4" id="KW-0238">DNA-binding</keyword>
<evidence type="ECO:0000259" key="8">
    <source>
        <dbReference type="PROSITE" id="PS51192"/>
    </source>
</evidence>
<dbReference type="SMART" id="SM00490">
    <property type="entry name" value="HELICc"/>
    <property type="match status" value="1"/>
</dbReference>
<dbReference type="InterPro" id="IPR001650">
    <property type="entry name" value="Helicase_C-like"/>
</dbReference>
<dbReference type="PANTHER" id="PTHR13710:SF105">
    <property type="entry name" value="ATP-DEPENDENT DNA HELICASE Q1"/>
    <property type="match status" value="1"/>
</dbReference>
<keyword evidence="2" id="KW-0547">Nucleotide-binding</keyword>
<feature type="domain" description="Helicase ATP-binding" evidence="8">
    <location>
        <begin position="165"/>
        <end position="353"/>
    </location>
</feature>
<proteinExistence type="inferred from homology"/>
<evidence type="ECO:0000256" key="6">
    <source>
        <dbReference type="ARBA" id="ARBA00034617"/>
    </source>
</evidence>
<name>A0ABQ2GXP0_9DEIO</name>
<protein>
    <recommendedName>
        <fullName evidence="7">DNA 3'-5' helicase</fullName>
        <ecNumber evidence="7">5.6.2.4</ecNumber>
    </recommendedName>
</protein>
<dbReference type="PROSITE" id="PS51194">
    <property type="entry name" value="HELICASE_CTER"/>
    <property type="match status" value="1"/>
</dbReference>
<dbReference type="RefSeq" id="WP_188904866.1">
    <property type="nucleotide sequence ID" value="NZ_BMOM01000027.1"/>
</dbReference>
<dbReference type="InterPro" id="IPR011545">
    <property type="entry name" value="DEAD/DEAH_box_helicase_dom"/>
</dbReference>
<sequence>MTSVSQAFVALQDGLLRGAWADVQFEDPVYQRWQQAARHAHREGHPAGRGSLDVATLTRQILRRETERSGQAVDLAVPHPTSAWPDEAYWQACGVTIRARQERHVVVRAEPWTPLFAGGVDPTAQAMAQRRRREPVHIPADPLFEEMTGFDAYSSSGQQQALRAVWFAAPGATIITVLPTGTGKSAVAHVPALSAVRQGRISVMVVPTVALALDQERALQALALSANIELPAVLAFHGGLTAAQRQAYLERIQSGTQGVIITSPEQLVSSLSSAMYRAAEAGQLAYLTLDEAHLATQWGADFRPEFQTLAGLRRALLDAAPPEHRLVTMLLTATLTDADLHTLRGLFGQPGPCDLIAAVKLRPEIEYWSAALPSAEERRAAVLEAVLYAPKPAVVYTTRVRDAKALHAALTELGLSRVGLLHGECSTEERVQVVRGWRAAELDVVVGTAAFGVGIDQAHVRTVIHACVPESADRYYQEVGRGGRDGRTSLALTLTAPQDWDDAARMAERQVITVERGLQRWRRMFQAAQQLTFGVFRVDMDLNPADLTRTNERSRTWNVNTLNLMARAGLIRLQHMPPPRRGPEDDERTHQRAWDEHHRSQWVEILDPLHLKESTWEARVEPVRKEAQREARRSLRLLGQVLRGEREVSEVLCDVYRVQASEAFPLDAIYPQPACGGCLVCRSERRLPDSGVDPQPLVVHWQAPPADLGDLMSPGRVTMIEVHDDQHRQQWLRRLISRGVQVLVDPDRTLLPAQLKALQVHSPRPLLVERSDLLLFAPPLASVLLAPSEWDSLPDSWLETSETPRLILHLPHHTHTDRGEPLSHISARFIRAVH</sequence>
<dbReference type="EC" id="5.6.2.4" evidence="7"/>
<dbReference type="InterPro" id="IPR027417">
    <property type="entry name" value="P-loop_NTPase"/>
</dbReference>
<evidence type="ECO:0000256" key="5">
    <source>
        <dbReference type="ARBA" id="ARBA00023235"/>
    </source>
</evidence>
<dbReference type="NCBIfam" id="NF041063">
    <property type="entry name" value="DpdF"/>
    <property type="match status" value="1"/>
</dbReference>
<evidence type="ECO:0000313" key="10">
    <source>
        <dbReference type="EMBL" id="GGM17211.1"/>
    </source>
</evidence>
<feature type="domain" description="Helicase C-terminal" evidence="9">
    <location>
        <begin position="382"/>
        <end position="529"/>
    </location>
</feature>
<keyword evidence="5" id="KW-0413">Isomerase</keyword>
<dbReference type="SMART" id="SM00487">
    <property type="entry name" value="DEXDc"/>
    <property type="match status" value="1"/>
</dbReference>
<comment type="similarity">
    <text evidence="1">Belongs to the helicase family. RecQ subfamily.</text>
</comment>
<evidence type="ECO:0000259" key="9">
    <source>
        <dbReference type="PROSITE" id="PS51194"/>
    </source>
</evidence>
<gene>
    <name evidence="10" type="ORF">GCM10010841_26800</name>
</gene>
<evidence type="ECO:0000256" key="2">
    <source>
        <dbReference type="ARBA" id="ARBA00022741"/>
    </source>
</evidence>
<dbReference type="InterPro" id="IPR014001">
    <property type="entry name" value="Helicase_ATP-bd"/>
</dbReference>
<evidence type="ECO:0000256" key="1">
    <source>
        <dbReference type="ARBA" id="ARBA00005446"/>
    </source>
</evidence>
<dbReference type="PROSITE" id="PS51192">
    <property type="entry name" value="HELICASE_ATP_BIND_1"/>
    <property type="match status" value="1"/>
</dbReference>
<keyword evidence="3" id="KW-0067">ATP-binding</keyword>
<dbReference type="Proteomes" id="UP000661918">
    <property type="component" value="Unassembled WGS sequence"/>
</dbReference>
<dbReference type="EMBL" id="BMOM01000027">
    <property type="protein sequence ID" value="GGM17211.1"/>
    <property type="molecule type" value="Genomic_DNA"/>
</dbReference>